<name>A0A1L3GGN8_SYNAC</name>
<accession>A0A1L3GGN8</accession>
<dbReference type="KEGG" id="pace:A6070_02820"/>
<dbReference type="PRINTS" id="PR00038">
    <property type="entry name" value="HTHLUXR"/>
</dbReference>
<dbReference type="Gene3D" id="3.40.50.2300">
    <property type="match status" value="1"/>
</dbReference>
<dbReference type="Pfam" id="PF00072">
    <property type="entry name" value="Response_reg"/>
    <property type="match status" value="1"/>
</dbReference>
<dbReference type="CDD" id="cd17535">
    <property type="entry name" value="REC_NarL-like"/>
    <property type="match status" value="1"/>
</dbReference>
<dbReference type="InterPro" id="IPR039420">
    <property type="entry name" value="WalR-like"/>
</dbReference>
<reference evidence="6 7" key="1">
    <citation type="journal article" date="2017" name="Genome Announc.">
        <title>Complete Genome Sequences of Two Acetylene-Fermenting Pelobacter acetylenicus Strains.</title>
        <authorList>
            <person name="Sutton J.M."/>
            <person name="Baesman S.M."/>
            <person name="Fierst J.L."/>
            <person name="Poret-Peterson A.T."/>
            <person name="Oremland R.S."/>
            <person name="Dunlap D.S."/>
            <person name="Akob D.M."/>
        </authorList>
    </citation>
    <scope>NUCLEOTIDE SEQUENCE [LARGE SCALE GENOMIC DNA]</scope>
    <source>
        <strain evidence="6 7">DSM 3247</strain>
    </source>
</reference>
<dbReference type="GO" id="GO:0003677">
    <property type="term" value="F:DNA binding"/>
    <property type="evidence" value="ECO:0007669"/>
    <property type="project" value="UniProtKB-KW"/>
</dbReference>
<dbReference type="InterPro" id="IPR011006">
    <property type="entry name" value="CheY-like_superfamily"/>
</dbReference>
<organism evidence="6 7">
    <name type="scientific">Syntrophotalea acetylenica</name>
    <name type="common">Pelobacter acetylenicus</name>
    <dbReference type="NCBI Taxonomy" id="29542"/>
    <lineage>
        <taxon>Bacteria</taxon>
        <taxon>Pseudomonadati</taxon>
        <taxon>Thermodesulfobacteriota</taxon>
        <taxon>Desulfuromonadia</taxon>
        <taxon>Desulfuromonadales</taxon>
        <taxon>Syntrophotaleaceae</taxon>
        <taxon>Syntrophotalea</taxon>
    </lineage>
</organism>
<dbReference type="RefSeq" id="WP_072286963.1">
    <property type="nucleotide sequence ID" value="NZ_CP015455.1"/>
</dbReference>
<dbReference type="GO" id="GO:0006355">
    <property type="term" value="P:regulation of DNA-templated transcription"/>
    <property type="evidence" value="ECO:0007669"/>
    <property type="project" value="InterPro"/>
</dbReference>
<evidence type="ECO:0000256" key="3">
    <source>
        <dbReference type="PROSITE-ProRule" id="PRU00169"/>
    </source>
</evidence>
<evidence type="ECO:0000313" key="7">
    <source>
        <dbReference type="Proteomes" id="UP000182264"/>
    </source>
</evidence>
<dbReference type="PANTHER" id="PTHR43214:SF37">
    <property type="entry name" value="TRANSCRIPTIONAL REGULATORY PROTEIN YDFI"/>
    <property type="match status" value="1"/>
</dbReference>
<dbReference type="PANTHER" id="PTHR43214">
    <property type="entry name" value="TWO-COMPONENT RESPONSE REGULATOR"/>
    <property type="match status" value="1"/>
</dbReference>
<dbReference type="InterPro" id="IPR001789">
    <property type="entry name" value="Sig_transdc_resp-reg_receiver"/>
</dbReference>
<feature type="domain" description="Response regulatory" evidence="5">
    <location>
        <begin position="10"/>
        <end position="126"/>
    </location>
</feature>
<sequence length="215" mass="23574">MKSAVHEPVKVFLVDDHPLLRTGLRFTLDGMQDLDLIGEASDGFEGVEKILKDPPDIALIDIDLPGISGITVIEMVKKKLRNIKIIALSSYSEKSYVSGAMEAGADGYMLKAISITALVDFLREFARGENPVSPYLLDMAGSAGVEEESEPVHITPREEQILNLIAGGKSNKQISSELFLSIETVKTHIKKIFTKLEVKSRLEAVAVARNLKIIE</sequence>
<proteinExistence type="predicted"/>
<dbReference type="InterPro" id="IPR000792">
    <property type="entry name" value="Tscrpt_reg_LuxR_C"/>
</dbReference>
<dbReference type="AlphaFoldDB" id="A0A1L3GGN8"/>
<keyword evidence="1 3" id="KW-0597">Phosphoprotein</keyword>
<keyword evidence="2 6" id="KW-0238">DNA-binding</keyword>
<evidence type="ECO:0000256" key="1">
    <source>
        <dbReference type="ARBA" id="ARBA00022553"/>
    </source>
</evidence>
<evidence type="ECO:0000259" key="4">
    <source>
        <dbReference type="PROSITE" id="PS50043"/>
    </source>
</evidence>
<dbReference type="SUPFAM" id="SSF52172">
    <property type="entry name" value="CheY-like"/>
    <property type="match status" value="1"/>
</dbReference>
<dbReference type="Proteomes" id="UP000182264">
    <property type="component" value="Chromosome"/>
</dbReference>
<evidence type="ECO:0000313" key="6">
    <source>
        <dbReference type="EMBL" id="APG25114.1"/>
    </source>
</evidence>
<protein>
    <submittedName>
        <fullName evidence="6">DNA-binding response regulator</fullName>
    </submittedName>
</protein>
<dbReference type="InterPro" id="IPR058245">
    <property type="entry name" value="NreC/VraR/RcsB-like_REC"/>
</dbReference>
<dbReference type="STRING" id="29542.A6070_02820"/>
<dbReference type="Pfam" id="PF00196">
    <property type="entry name" value="GerE"/>
    <property type="match status" value="1"/>
</dbReference>
<dbReference type="SMART" id="SM00421">
    <property type="entry name" value="HTH_LUXR"/>
    <property type="match status" value="1"/>
</dbReference>
<dbReference type="PROSITE" id="PS50043">
    <property type="entry name" value="HTH_LUXR_2"/>
    <property type="match status" value="1"/>
</dbReference>
<evidence type="ECO:0000259" key="5">
    <source>
        <dbReference type="PROSITE" id="PS50110"/>
    </source>
</evidence>
<dbReference type="InterPro" id="IPR016032">
    <property type="entry name" value="Sig_transdc_resp-reg_C-effctor"/>
</dbReference>
<feature type="modified residue" description="4-aspartylphosphate" evidence="3">
    <location>
        <position position="61"/>
    </location>
</feature>
<feature type="domain" description="HTH luxR-type" evidence="4">
    <location>
        <begin position="147"/>
        <end position="212"/>
    </location>
</feature>
<dbReference type="EMBL" id="CP015518">
    <property type="protein sequence ID" value="APG25114.1"/>
    <property type="molecule type" value="Genomic_DNA"/>
</dbReference>
<evidence type="ECO:0000256" key="2">
    <source>
        <dbReference type="ARBA" id="ARBA00023125"/>
    </source>
</evidence>
<dbReference type="PROSITE" id="PS50110">
    <property type="entry name" value="RESPONSE_REGULATORY"/>
    <property type="match status" value="1"/>
</dbReference>
<dbReference type="OrthoDB" id="9780312at2"/>
<dbReference type="GO" id="GO:0000160">
    <property type="term" value="P:phosphorelay signal transduction system"/>
    <property type="evidence" value="ECO:0007669"/>
    <property type="project" value="InterPro"/>
</dbReference>
<keyword evidence="7" id="KW-1185">Reference proteome</keyword>
<dbReference type="SMART" id="SM00448">
    <property type="entry name" value="REC"/>
    <property type="match status" value="1"/>
</dbReference>
<dbReference type="SUPFAM" id="SSF46894">
    <property type="entry name" value="C-terminal effector domain of the bipartite response regulators"/>
    <property type="match status" value="1"/>
</dbReference>
<dbReference type="CDD" id="cd06170">
    <property type="entry name" value="LuxR_C_like"/>
    <property type="match status" value="1"/>
</dbReference>
<gene>
    <name evidence="6" type="ORF">A7E75_08845</name>
</gene>